<keyword evidence="3" id="KW-1185">Reference proteome</keyword>
<evidence type="ECO:0000259" key="1">
    <source>
        <dbReference type="Pfam" id="PF03016"/>
    </source>
</evidence>
<accession>A0ABW1PSG6</accession>
<proteinExistence type="predicted"/>
<feature type="domain" description="Exostosin GT47" evidence="1">
    <location>
        <begin position="128"/>
        <end position="290"/>
    </location>
</feature>
<reference evidence="3" key="1">
    <citation type="journal article" date="2019" name="Int. J. Syst. Evol. Microbiol.">
        <title>The Global Catalogue of Microorganisms (GCM) 10K type strain sequencing project: providing services to taxonomists for standard genome sequencing and annotation.</title>
        <authorList>
            <consortium name="The Broad Institute Genomics Platform"/>
            <consortium name="The Broad Institute Genome Sequencing Center for Infectious Disease"/>
            <person name="Wu L."/>
            <person name="Ma J."/>
        </authorList>
    </citation>
    <scope>NUCLEOTIDE SEQUENCE [LARGE SCALE GENOMIC DNA]</scope>
    <source>
        <strain evidence="3">CCUG 49679</strain>
    </source>
</reference>
<sequence>MHKFITLTDYLTSENRKKVFPFLFDYHYLRNPILVSSFSQVEDFKSADFAIFPLDIGYFFETKQEAVLFEFIKNAKAFKIPVCVYSAGDFGITLPQDIVTFRMGGFKSNLNKNTFILPSFLNDPIADFFENNWKAKPKSTLPTVGFVGHASGTISKYLKEYLIYFRHTMRRKFGYEFSDKQSFFPSSIKRYKILKKLEKNKKIATDFIFRKKYRAGATTQEQREVSTLEFFENINRNLYTFCLRGSGNFSVRFYETLLMGRIPVLVDTDCRLPLEEIIDWKNHCVFATAIKMESALLDFHHSKSEEDLATIQKANRKLALEQLNRICYFIRVFENLLVDKNTG</sequence>
<dbReference type="Pfam" id="PF03016">
    <property type="entry name" value="Exostosin_GT47"/>
    <property type="match status" value="1"/>
</dbReference>
<dbReference type="RefSeq" id="WP_379793009.1">
    <property type="nucleotide sequence ID" value="NZ_JBHSQB010000010.1"/>
</dbReference>
<protein>
    <submittedName>
        <fullName evidence="2">Exostosin family protein</fullName>
    </submittedName>
</protein>
<gene>
    <name evidence="2" type="ORF">ACFPVY_15340</name>
</gene>
<evidence type="ECO:0000313" key="2">
    <source>
        <dbReference type="EMBL" id="MFC6098028.1"/>
    </source>
</evidence>
<evidence type="ECO:0000313" key="3">
    <source>
        <dbReference type="Proteomes" id="UP001596287"/>
    </source>
</evidence>
<name>A0ABW1PSG6_9FLAO</name>
<dbReference type="Proteomes" id="UP001596287">
    <property type="component" value="Unassembled WGS sequence"/>
</dbReference>
<dbReference type="EMBL" id="JBHSQB010000010">
    <property type="protein sequence ID" value="MFC6098028.1"/>
    <property type="molecule type" value="Genomic_DNA"/>
</dbReference>
<comment type="caution">
    <text evidence="2">The sequence shown here is derived from an EMBL/GenBank/DDBJ whole genome shotgun (WGS) entry which is preliminary data.</text>
</comment>
<organism evidence="2 3">
    <name type="scientific">Flavobacterium qiangtangense</name>
    <dbReference type="NCBI Taxonomy" id="1442595"/>
    <lineage>
        <taxon>Bacteria</taxon>
        <taxon>Pseudomonadati</taxon>
        <taxon>Bacteroidota</taxon>
        <taxon>Flavobacteriia</taxon>
        <taxon>Flavobacteriales</taxon>
        <taxon>Flavobacteriaceae</taxon>
        <taxon>Flavobacterium</taxon>
    </lineage>
</organism>
<dbReference type="InterPro" id="IPR040911">
    <property type="entry name" value="Exostosin_GT47"/>
</dbReference>